<reference evidence="1 2" key="1">
    <citation type="submission" date="2017-04" db="EMBL/GenBank/DDBJ databases">
        <authorList>
            <person name="Afonso C.L."/>
            <person name="Miller P.J."/>
            <person name="Scott M.A."/>
            <person name="Spackman E."/>
            <person name="Goraichik I."/>
            <person name="Dimitrov K.M."/>
            <person name="Suarez D.L."/>
            <person name="Swayne D.E."/>
        </authorList>
    </citation>
    <scope>NUCLEOTIDE SEQUENCE [LARGE SCALE GENOMIC DNA]</scope>
    <source>
        <strain evidence="1 2">DSM 12816</strain>
    </source>
</reference>
<name>A0A1W1YMJ8_9FIRM</name>
<sequence>MDDRQEIKKDVTCGTVNQYYNIICENKREEKKEPEKKPEKPCCFPCCCCCCCFPCCASQPMKEPEKKPEKPCCFPCCGGNGWADGGKDTNWA</sequence>
<dbReference type="STRING" id="1122930.SAMN02745168_0539"/>
<protein>
    <submittedName>
        <fullName evidence="1">Uncharacterized protein</fullName>
    </submittedName>
</protein>
<dbReference type="AlphaFoldDB" id="A0A1W1YMJ8"/>
<dbReference type="EMBL" id="FWXW01000001">
    <property type="protein sequence ID" value="SMC37379.1"/>
    <property type="molecule type" value="Genomic_DNA"/>
</dbReference>
<accession>A0A1W1YMJ8</accession>
<evidence type="ECO:0000313" key="2">
    <source>
        <dbReference type="Proteomes" id="UP000192790"/>
    </source>
</evidence>
<keyword evidence="2" id="KW-1185">Reference proteome</keyword>
<evidence type="ECO:0000313" key="1">
    <source>
        <dbReference type="EMBL" id="SMC37379.1"/>
    </source>
</evidence>
<organism evidence="1 2">
    <name type="scientific">Papillibacter cinnamivorans DSM 12816</name>
    <dbReference type="NCBI Taxonomy" id="1122930"/>
    <lineage>
        <taxon>Bacteria</taxon>
        <taxon>Bacillati</taxon>
        <taxon>Bacillota</taxon>
        <taxon>Clostridia</taxon>
        <taxon>Eubacteriales</taxon>
        <taxon>Oscillospiraceae</taxon>
        <taxon>Papillibacter</taxon>
    </lineage>
</organism>
<gene>
    <name evidence="1" type="ORF">SAMN02745168_0539</name>
</gene>
<dbReference type="Proteomes" id="UP000192790">
    <property type="component" value="Unassembled WGS sequence"/>
</dbReference>
<proteinExistence type="predicted"/>